<sequence>MGHRAGVRARLSWRLLLVPRVVLAIGVIVWALLRVSLTRRRPRPPRLPPTSDDPVADALADARPVSRFANEELDVDDLRWIVSVDEWESDDENGANTVVGLDDTVWSYADVADDGLADALVDQPGIDAVDHTDREVLLVRSPLSLPDVHAATIRALLSINRAPRPTPRLRSLRPAVMSAADFEGHRSPSR</sequence>
<proteinExistence type="predicted"/>
<protein>
    <submittedName>
        <fullName evidence="2">Uncharacterized protein</fullName>
    </submittedName>
</protein>
<name>A0ABQ5QRM5_9ACTN</name>
<evidence type="ECO:0000313" key="2">
    <source>
        <dbReference type="EMBL" id="GLH96511.1"/>
    </source>
</evidence>
<feature type="transmembrane region" description="Helical" evidence="1">
    <location>
        <begin position="12"/>
        <end position="33"/>
    </location>
</feature>
<evidence type="ECO:0000256" key="1">
    <source>
        <dbReference type="SAM" id="Phobius"/>
    </source>
</evidence>
<organism evidence="2 3">
    <name type="scientific">Phytohabitans aurantiacus</name>
    <dbReference type="NCBI Taxonomy" id="3016789"/>
    <lineage>
        <taxon>Bacteria</taxon>
        <taxon>Bacillati</taxon>
        <taxon>Actinomycetota</taxon>
        <taxon>Actinomycetes</taxon>
        <taxon>Micromonosporales</taxon>
        <taxon>Micromonosporaceae</taxon>
    </lineage>
</organism>
<keyword evidence="1" id="KW-0472">Membrane</keyword>
<evidence type="ECO:0000313" key="3">
    <source>
        <dbReference type="Proteomes" id="UP001144280"/>
    </source>
</evidence>
<dbReference type="Proteomes" id="UP001144280">
    <property type="component" value="Unassembled WGS sequence"/>
</dbReference>
<dbReference type="EMBL" id="BSDI01000007">
    <property type="protein sequence ID" value="GLH96511.1"/>
    <property type="molecule type" value="Genomic_DNA"/>
</dbReference>
<reference evidence="2" key="1">
    <citation type="submission" date="2022-12" db="EMBL/GenBank/DDBJ databases">
        <title>New Phytohabitans aurantiacus sp. RD004123 nov., an actinomycete isolated from soil.</title>
        <authorList>
            <person name="Triningsih D.W."/>
            <person name="Harunari E."/>
            <person name="Igarashi Y."/>
        </authorList>
    </citation>
    <scope>NUCLEOTIDE SEQUENCE</scope>
    <source>
        <strain evidence="2">RD004123</strain>
    </source>
</reference>
<keyword evidence="3" id="KW-1185">Reference proteome</keyword>
<keyword evidence="1" id="KW-1133">Transmembrane helix</keyword>
<accession>A0ABQ5QRM5</accession>
<keyword evidence="1" id="KW-0812">Transmembrane</keyword>
<gene>
    <name evidence="2" type="ORF">Pa4123_17850</name>
</gene>
<comment type="caution">
    <text evidence="2">The sequence shown here is derived from an EMBL/GenBank/DDBJ whole genome shotgun (WGS) entry which is preliminary data.</text>
</comment>